<dbReference type="EMBL" id="KN838543">
    <property type="protein sequence ID" value="KIK08280.1"/>
    <property type="molecule type" value="Genomic_DNA"/>
</dbReference>
<keyword evidence="2" id="KW-1185">Reference proteome</keyword>
<proteinExistence type="predicted"/>
<reference evidence="2" key="2">
    <citation type="submission" date="2015-01" db="EMBL/GenBank/DDBJ databases">
        <title>Evolutionary Origins and Diversification of the Mycorrhizal Mutualists.</title>
        <authorList>
            <consortium name="DOE Joint Genome Institute"/>
            <consortium name="Mycorrhizal Genomics Consortium"/>
            <person name="Kohler A."/>
            <person name="Kuo A."/>
            <person name="Nagy L.G."/>
            <person name="Floudas D."/>
            <person name="Copeland A."/>
            <person name="Barry K.W."/>
            <person name="Cichocki N."/>
            <person name="Veneault-Fourrey C."/>
            <person name="LaButti K."/>
            <person name="Lindquist E.A."/>
            <person name="Lipzen A."/>
            <person name="Lundell T."/>
            <person name="Morin E."/>
            <person name="Murat C."/>
            <person name="Riley R."/>
            <person name="Ohm R."/>
            <person name="Sun H."/>
            <person name="Tunlid A."/>
            <person name="Henrissat B."/>
            <person name="Grigoriev I.V."/>
            <person name="Hibbett D.S."/>
            <person name="Martin F."/>
        </authorList>
    </citation>
    <scope>NUCLEOTIDE SEQUENCE [LARGE SCALE GENOMIC DNA]</scope>
    <source>
        <strain evidence="2">LaAM-08-1</strain>
    </source>
</reference>
<reference evidence="1 2" key="1">
    <citation type="submission" date="2014-04" db="EMBL/GenBank/DDBJ databases">
        <authorList>
            <consortium name="DOE Joint Genome Institute"/>
            <person name="Kuo A."/>
            <person name="Kohler A."/>
            <person name="Nagy L.G."/>
            <person name="Floudas D."/>
            <person name="Copeland A."/>
            <person name="Barry K.W."/>
            <person name="Cichocki N."/>
            <person name="Veneault-Fourrey C."/>
            <person name="LaButti K."/>
            <person name="Lindquist E.A."/>
            <person name="Lipzen A."/>
            <person name="Lundell T."/>
            <person name="Morin E."/>
            <person name="Murat C."/>
            <person name="Sun H."/>
            <person name="Tunlid A."/>
            <person name="Henrissat B."/>
            <person name="Grigoriev I.V."/>
            <person name="Hibbett D.S."/>
            <person name="Martin F."/>
            <person name="Nordberg H.P."/>
            <person name="Cantor M.N."/>
            <person name="Hua S.X."/>
        </authorList>
    </citation>
    <scope>NUCLEOTIDE SEQUENCE [LARGE SCALE GENOMIC DNA]</scope>
    <source>
        <strain evidence="1 2">LaAM-08-1</strain>
    </source>
</reference>
<name>A0A0C9X7S0_9AGAR</name>
<accession>A0A0C9X7S0</accession>
<evidence type="ECO:0000313" key="2">
    <source>
        <dbReference type="Proteomes" id="UP000054477"/>
    </source>
</evidence>
<dbReference type="Proteomes" id="UP000054477">
    <property type="component" value="Unassembled WGS sequence"/>
</dbReference>
<evidence type="ECO:0000313" key="1">
    <source>
        <dbReference type="EMBL" id="KIK08280.1"/>
    </source>
</evidence>
<organism evidence="1 2">
    <name type="scientific">Laccaria amethystina LaAM-08-1</name>
    <dbReference type="NCBI Taxonomy" id="1095629"/>
    <lineage>
        <taxon>Eukaryota</taxon>
        <taxon>Fungi</taxon>
        <taxon>Dikarya</taxon>
        <taxon>Basidiomycota</taxon>
        <taxon>Agaricomycotina</taxon>
        <taxon>Agaricomycetes</taxon>
        <taxon>Agaricomycetidae</taxon>
        <taxon>Agaricales</taxon>
        <taxon>Agaricineae</taxon>
        <taxon>Hydnangiaceae</taxon>
        <taxon>Laccaria</taxon>
    </lineage>
</organism>
<gene>
    <name evidence="1" type="ORF">K443DRAFT_672770</name>
</gene>
<sequence length="56" mass="6273">MRDMGKSLTGGSFGKESFKLLGEEGAWLGFASNLLRNRYIFGLLALYTLWGNNRKS</sequence>
<dbReference type="AlphaFoldDB" id="A0A0C9X7S0"/>
<dbReference type="HOGENOM" id="CLU_3014494_0_0_1"/>
<protein>
    <submittedName>
        <fullName evidence="1">Uncharacterized protein</fullName>
    </submittedName>
</protein>